<feature type="domain" description="Secretion system C-terminal sorting" evidence="3">
    <location>
        <begin position="873"/>
        <end position="942"/>
    </location>
</feature>
<name>A0ABP3Y7M8_9FLAO</name>
<sequence length="944" mass="100251">MRFNYLSILLLALSIGIGYSGNSQVTTTIDFDDDTKWTGPASGYGVREYTDGIFHAISNNAFLQTTAAQDGFPGANGTYAWRLRDATDSYWTATVASGGVSDFNVNIRRWDNNPEAIYTLEYSIDEGANWVLVENINATTLNDQSDFVNFSGTINSAATNIAVRVSRVSGERVMIDDFQWTSYTGTSCDTESNITETACQSYDFYGTTLTSSGTYQHVIADANGPGCDETVNLTLTIVSGYTYYADTDNDGFGDPNSTTEACTVPVGYVDNADDCDDTDPAIGEASLTFYVDADGDGFGAGTAVLFCADPGAGYSANADDCDDNDNTIYPGATEIMDDGIDQDCDGQDASALGTQFGIYEFNGSSDCNTQDLAATVISANVTFSDYGSSNTNCTSGSGYFNRSGWNQTATLDDTQYNEFTITPADCYEITLTKIEFLHRNSGSGGTPTWTLRSSLDNYAADIATGQSNTSDQTATVLLPVDFENIGAVTFRFYITNMEGTGGATWRNDNVTVYGFENTISPSTFYADADGDGFGDMNESVQACSAPAGYVDNDGDCDDTDATINPNTIWYLDADNDGFGDDNSTVQTCEQPMGGNYILTGGDCDDNDNTVYPGATEICDGKDNDCDGSIDNGLQFTDYYVDADGDGYGTGAPQSLCADPGVGYATNDSDCDDTDANITTGTLYYEDQDNDGFGAGTGTEFCTDPGAGYVLNNDDCDDTDADINPNTIWYLDADNDGFGVDGTTVQACEAPSDNTYALVGGDCDDNDNTVYPGATEICDGKDNDCDGSVDNGLQFTEYFVDNDGDGFGAGDAIEFCEDPGNGYALTGDDCDDNDATIYPGATEIPNDGIDQDCDGEDMSTVGLDENTVLSFSVSPNPSNGEVVIRLSSNFNESSVDVYALTGELVMSSSFNGASTKLDLSELNTGMYLIKISNTSGTSVQRVVKK</sequence>
<dbReference type="InterPro" id="IPR021655">
    <property type="entry name" value="Put_metal-bd"/>
</dbReference>
<keyword evidence="1 2" id="KW-0732">Signal</keyword>
<accession>A0ABP3Y7M8</accession>
<dbReference type="NCBIfam" id="TIGR04183">
    <property type="entry name" value="Por_Secre_tail"/>
    <property type="match status" value="1"/>
</dbReference>
<evidence type="ECO:0000313" key="4">
    <source>
        <dbReference type="EMBL" id="GAA0876765.1"/>
    </source>
</evidence>
<proteinExistence type="predicted"/>
<evidence type="ECO:0000256" key="2">
    <source>
        <dbReference type="SAM" id="SignalP"/>
    </source>
</evidence>
<reference evidence="5" key="1">
    <citation type="journal article" date="2019" name="Int. J. Syst. Evol. Microbiol.">
        <title>The Global Catalogue of Microorganisms (GCM) 10K type strain sequencing project: providing services to taxonomists for standard genome sequencing and annotation.</title>
        <authorList>
            <consortium name="The Broad Institute Genomics Platform"/>
            <consortium name="The Broad Institute Genome Sequencing Center for Infectious Disease"/>
            <person name="Wu L."/>
            <person name="Ma J."/>
        </authorList>
    </citation>
    <scope>NUCLEOTIDE SEQUENCE [LARGE SCALE GENOMIC DNA]</scope>
    <source>
        <strain evidence="5">JCM 16083</strain>
    </source>
</reference>
<feature type="chain" id="PRO_5047004300" description="Secretion system C-terminal sorting domain-containing protein" evidence="2">
    <location>
        <begin position="26"/>
        <end position="944"/>
    </location>
</feature>
<evidence type="ECO:0000259" key="3">
    <source>
        <dbReference type="Pfam" id="PF18962"/>
    </source>
</evidence>
<evidence type="ECO:0000256" key="1">
    <source>
        <dbReference type="ARBA" id="ARBA00022729"/>
    </source>
</evidence>
<comment type="caution">
    <text evidence="4">The sequence shown here is derived from an EMBL/GenBank/DDBJ whole genome shotgun (WGS) entry which is preliminary data.</text>
</comment>
<organism evidence="4 5">
    <name type="scientific">Wandonia haliotis</name>
    <dbReference type="NCBI Taxonomy" id="574963"/>
    <lineage>
        <taxon>Bacteria</taxon>
        <taxon>Pseudomonadati</taxon>
        <taxon>Bacteroidota</taxon>
        <taxon>Flavobacteriia</taxon>
        <taxon>Flavobacteriales</taxon>
        <taxon>Crocinitomicaceae</taxon>
        <taxon>Wandonia</taxon>
    </lineage>
</organism>
<keyword evidence="5" id="KW-1185">Reference proteome</keyword>
<feature type="signal peptide" evidence="2">
    <location>
        <begin position="1"/>
        <end position="25"/>
    </location>
</feature>
<gene>
    <name evidence="4" type="ORF">GCM10009118_31750</name>
</gene>
<dbReference type="RefSeq" id="WP_343790283.1">
    <property type="nucleotide sequence ID" value="NZ_BAAAFH010000022.1"/>
</dbReference>
<protein>
    <recommendedName>
        <fullName evidence="3">Secretion system C-terminal sorting domain-containing protein</fullName>
    </recommendedName>
</protein>
<dbReference type="Pfam" id="PF11617">
    <property type="entry name" value="Cu-binding_MopE"/>
    <property type="match status" value="8"/>
</dbReference>
<dbReference type="Pfam" id="PF18962">
    <property type="entry name" value="Por_Secre_tail"/>
    <property type="match status" value="1"/>
</dbReference>
<dbReference type="Proteomes" id="UP001501126">
    <property type="component" value="Unassembled WGS sequence"/>
</dbReference>
<evidence type="ECO:0000313" key="5">
    <source>
        <dbReference type="Proteomes" id="UP001501126"/>
    </source>
</evidence>
<dbReference type="EMBL" id="BAAAFH010000022">
    <property type="protein sequence ID" value="GAA0876765.1"/>
    <property type="molecule type" value="Genomic_DNA"/>
</dbReference>
<dbReference type="InterPro" id="IPR026444">
    <property type="entry name" value="Secre_tail"/>
</dbReference>